<comment type="caution">
    <text evidence="3">The sequence shown here is derived from an EMBL/GenBank/DDBJ whole genome shotgun (WGS) entry which is preliminary data.</text>
</comment>
<feature type="compositionally biased region" description="Basic and acidic residues" evidence="1">
    <location>
        <begin position="54"/>
        <end position="68"/>
    </location>
</feature>
<gene>
    <name evidence="3" type="ORF">ACFFIZ_14120</name>
</gene>
<feature type="transmembrane region" description="Helical" evidence="2">
    <location>
        <begin position="133"/>
        <end position="151"/>
    </location>
</feature>
<feature type="transmembrane region" description="Helical" evidence="2">
    <location>
        <begin position="304"/>
        <end position="336"/>
    </location>
</feature>
<dbReference type="EMBL" id="JBHLWQ010000132">
    <property type="protein sequence ID" value="MFC0201413.1"/>
    <property type="molecule type" value="Genomic_DNA"/>
</dbReference>
<feature type="transmembrane region" description="Helical" evidence="2">
    <location>
        <begin position="207"/>
        <end position="234"/>
    </location>
</feature>
<dbReference type="Proteomes" id="UP001589795">
    <property type="component" value="Unassembled WGS sequence"/>
</dbReference>
<keyword evidence="2" id="KW-1133">Transmembrane helix</keyword>
<dbReference type="InterPro" id="IPR018692">
    <property type="entry name" value="DUF2189"/>
</dbReference>
<protein>
    <submittedName>
        <fullName evidence="3">DUF2189 domain-containing protein</fullName>
    </submittedName>
</protein>
<organism evidence="3 4">
    <name type="scientific">Paracoccus rhizosphaerae</name>
    <dbReference type="NCBI Taxonomy" id="1133347"/>
    <lineage>
        <taxon>Bacteria</taxon>
        <taxon>Pseudomonadati</taxon>
        <taxon>Pseudomonadota</taxon>
        <taxon>Alphaproteobacteria</taxon>
        <taxon>Rhodobacterales</taxon>
        <taxon>Paracoccaceae</taxon>
        <taxon>Paracoccus</taxon>
    </lineage>
</organism>
<evidence type="ECO:0000256" key="1">
    <source>
        <dbReference type="SAM" id="MobiDB-lite"/>
    </source>
</evidence>
<keyword evidence="2" id="KW-0812">Transmembrane</keyword>
<keyword evidence="4" id="KW-1185">Reference proteome</keyword>
<name>A0ABV6CR10_9RHOB</name>
<reference evidence="3 4" key="1">
    <citation type="submission" date="2024-09" db="EMBL/GenBank/DDBJ databases">
        <authorList>
            <person name="Sun Q."/>
            <person name="Mori K."/>
        </authorList>
    </citation>
    <scope>NUCLEOTIDE SEQUENCE [LARGE SCALE GENOMIC DNA]</scope>
    <source>
        <strain evidence="3 4">CCM 7904</strain>
    </source>
</reference>
<accession>A0ABV6CR10</accession>
<keyword evidence="2" id="KW-0472">Membrane</keyword>
<proteinExistence type="predicted"/>
<feature type="region of interest" description="Disordered" evidence="1">
    <location>
        <begin position="51"/>
        <end position="99"/>
    </location>
</feature>
<dbReference type="Pfam" id="PF09955">
    <property type="entry name" value="DUF2189"/>
    <property type="match status" value="1"/>
</dbReference>
<dbReference type="RefSeq" id="WP_265508682.1">
    <property type="nucleotide sequence ID" value="NZ_JAOTBE010000099.1"/>
</dbReference>
<feature type="transmembrane region" description="Helical" evidence="2">
    <location>
        <begin position="157"/>
        <end position="178"/>
    </location>
</feature>
<sequence length="365" mass="40523">MNGDRRPTDDAVPHPLLLERAAHLGLGRLIADRGSIHWRKCSSGHRRLQLPVRMRPETPTGRRRDPARGEAVMLNDRKGPPPPDNPHAHGMIPKVVPPLPRAKPRSRDLPWRTAFTWLRAGWSDLWTNPVPSLLYGIGVFLASALVVWLLFRFELDYVLFPALAGFLVIGPLIANGLYEKSRRLEEGRRAGIRDMVLVKPASSYSALFMGVLLVGLFLLWMRAAVLIWALFFGVLPFPGFDEVASTLFLTPTGWSLLLVGSAVGALFAAFSFAISVFAVPMLLEERTDAMSALGISMAMVWNNLLVMIAWGAIVLFLCLMSVATAFVGFILVFPILGHATWHAYRAIRPDERQSGVSERMFVRPA</sequence>
<feature type="transmembrane region" description="Helical" evidence="2">
    <location>
        <begin position="254"/>
        <end position="283"/>
    </location>
</feature>
<evidence type="ECO:0000256" key="2">
    <source>
        <dbReference type="SAM" id="Phobius"/>
    </source>
</evidence>
<evidence type="ECO:0000313" key="4">
    <source>
        <dbReference type="Proteomes" id="UP001589795"/>
    </source>
</evidence>
<evidence type="ECO:0000313" key="3">
    <source>
        <dbReference type="EMBL" id="MFC0201413.1"/>
    </source>
</evidence>